<dbReference type="EnsemblPlants" id="TuG1812G0200000913.01.T01">
    <property type="protein sequence ID" value="TuG1812G0200000913.01.T01.cds470479"/>
    <property type="gene ID" value="TuG1812G0200000913.01"/>
</dbReference>
<reference evidence="3" key="1">
    <citation type="journal article" date="2013" name="Nature">
        <title>Draft genome of the wheat A-genome progenitor Triticum urartu.</title>
        <authorList>
            <person name="Ling H.Q."/>
            <person name="Zhao S."/>
            <person name="Liu D."/>
            <person name="Wang J."/>
            <person name="Sun H."/>
            <person name="Zhang C."/>
            <person name="Fan H."/>
            <person name="Li D."/>
            <person name="Dong L."/>
            <person name="Tao Y."/>
            <person name="Gao C."/>
            <person name="Wu H."/>
            <person name="Li Y."/>
            <person name="Cui Y."/>
            <person name="Guo X."/>
            <person name="Zheng S."/>
            <person name="Wang B."/>
            <person name="Yu K."/>
            <person name="Liang Q."/>
            <person name="Yang W."/>
            <person name="Lou X."/>
            <person name="Chen J."/>
            <person name="Feng M."/>
            <person name="Jian J."/>
            <person name="Zhang X."/>
            <person name="Luo G."/>
            <person name="Jiang Y."/>
            <person name="Liu J."/>
            <person name="Wang Z."/>
            <person name="Sha Y."/>
            <person name="Zhang B."/>
            <person name="Wu H."/>
            <person name="Tang D."/>
            <person name="Shen Q."/>
            <person name="Xue P."/>
            <person name="Zou S."/>
            <person name="Wang X."/>
            <person name="Liu X."/>
            <person name="Wang F."/>
            <person name="Yang Y."/>
            <person name="An X."/>
            <person name="Dong Z."/>
            <person name="Zhang K."/>
            <person name="Zhang X."/>
            <person name="Luo M.C."/>
            <person name="Dvorak J."/>
            <person name="Tong Y."/>
            <person name="Wang J."/>
            <person name="Yang H."/>
            <person name="Li Z."/>
            <person name="Wang D."/>
            <person name="Zhang A."/>
            <person name="Wang J."/>
        </authorList>
    </citation>
    <scope>NUCLEOTIDE SEQUENCE</scope>
    <source>
        <strain evidence="3">cv. G1812</strain>
    </source>
</reference>
<dbReference type="Gramene" id="TuG1812G0200000913.01.T01">
    <property type="protein sequence ID" value="TuG1812G0200000913.01.T01.cds470479"/>
    <property type="gene ID" value="TuG1812G0200000913.01"/>
</dbReference>
<dbReference type="AlphaFoldDB" id="A0A8R7PA32"/>
<evidence type="ECO:0000313" key="2">
    <source>
        <dbReference type="EnsemblPlants" id="TuG1812G0200000913.01.T01.cds470479"/>
    </source>
</evidence>
<reference evidence="2" key="2">
    <citation type="submission" date="2018-03" db="EMBL/GenBank/DDBJ databases">
        <title>The Triticum urartu genome reveals the dynamic nature of wheat genome evolution.</title>
        <authorList>
            <person name="Ling H."/>
            <person name="Ma B."/>
            <person name="Shi X."/>
            <person name="Liu H."/>
            <person name="Dong L."/>
            <person name="Sun H."/>
            <person name="Cao Y."/>
            <person name="Gao Q."/>
            <person name="Zheng S."/>
            <person name="Li Y."/>
            <person name="Yu Y."/>
            <person name="Du H."/>
            <person name="Qi M."/>
            <person name="Li Y."/>
            <person name="Yu H."/>
            <person name="Cui Y."/>
            <person name="Wang N."/>
            <person name="Chen C."/>
            <person name="Wu H."/>
            <person name="Zhao Y."/>
            <person name="Zhang J."/>
            <person name="Li Y."/>
            <person name="Zhou W."/>
            <person name="Zhang B."/>
            <person name="Hu W."/>
            <person name="Eijk M."/>
            <person name="Tang J."/>
            <person name="Witsenboer H."/>
            <person name="Zhao S."/>
            <person name="Li Z."/>
            <person name="Zhang A."/>
            <person name="Wang D."/>
            <person name="Liang C."/>
        </authorList>
    </citation>
    <scope>NUCLEOTIDE SEQUENCE [LARGE SCALE GENOMIC DNA]</scope>
    <source>
        <strain evidence="2">cv. G1812</strain>
    </source>
</reference>
<organism evidence="2 3">
    <name type="scientific">Triticum urartu</name>
    <name type="common">Red wild einkorn</name>
    <name type="synonym">Crithodium urartu</name>
    <dbReference type="NCBI Taxonomy" id="4572"/>
    <lineage>
        <taxon>Eukaryota</taxon>
        <taxon>Viridiplantae</taxon>
        <taxon>Streptophyta</taxon>
        <taxon>Embryophyta</taxon>
        <taxon>Tracheophyta</taxon>
        <taxon>Spermatophyta</taxon>
        <taxon>Magnoliopsida</taxon>
        <taxon>Liliopsida</taxon>
        <taxon>Poales</taxon>
        <taxon>Poaceae</taxon>
        <taxon>BOP clade</taxon>
        <taxon>Pooideae</taxon>
        <taxon>Triticodae</taxon>
        <taxon>Triticeae</taxon>
        <taxon>Triticinae</taxon>
        <taxon>Triticum</taxon>
    </lineage>
</organism>
<evidence type="ECO:0000313" key="3">
    <source>
        <dbReference type="Proteomes" id="UP000015106"/>
    </source>
</evidence>
<evidence type="ECO:0000256" key="1">
    <source>
        <dbReference type="SAM" id="MobiDB-lite"/>
    </source>
</evidence>
<reference evidence="2" key="3">
    <citation type="submission" date="2022-06" db="UniProtKB">
        <authorList>
            <consortium name="EnsemblPlants"/>
        </authorList>
    </citation>
    <scope>IDENTIFICATION</scope>
</reference>
<feature type="region of interest" description="Disordered" evidence="1">
    <location>
        <begin position="14"/>
        <end position="37"/>
    </location>
</feature>
<protein>
    <submittedName>
        <fullName evidence="2">Uncharacterized protein</fullName>
    </submittedName>
</protein>
<proteinExistence type="predicted"/>
<name>A0A8R7PA32_TRIUA</name>
<accession>A0A8R7PA32</accession>
<dbReference type="Proteomes" id="UP000015106">
    <property type="component" value="Chromosome 2"/>
</dbReference>
<keyword evidence="3" id="KW-1185">Reference proteome</keyword>
<sequence>MAKMLALWLPLLRPKGWPDNAVDSTSEDEEMKKARPRTLRSACWPWPKMAKTKVVEKDRTGPVPFDPEPNSSKGGWKAWPFIFLVAPLVSMSRPFGMTMLAPPSVRFAPAKPLRANCRPSSLPPLPVAARQQ</sequence>